<evidence type="ECO:0000313" key="14">
    <source>
        <dbReference type="Proteomes" id="UP000437068"/>
    </source>
</evidence>
<dbReference type="Proteomes" id="UP000437068">
    <property type="component" value="Unassembled WGS sequence"/>
</dbReference>
<evidence type="ECO:0008006" key="19">
    <source>
        <dbReference type="Google" id="ProtNLM"/>
    </source>
</evidence>
<accession>A0A6A3FQR8</accession>
<dbReference type="EMBL" id="QXGF01000049">
    <property type="protein sequence ID" value="KAE8948465.1"/>
    <property type="molecule type" value="Genomic_DNA"/>
</dbReference>
<reference evidence="12 13" key="1">
    <citation type="submission" date="2018-08" db="EMBL/GenBank/DDBJ databases">
        <title>Genomic investigation of the strawberry pathogen Phytophthora fragariae indicates pathogenicity is determined by transcriptional variation in three key races.</title>
        <authorList>
            <person name="Adams T.M."/>
            <person name="Armitage A.D."/>
            <person name="Sobczyk M.K."/>
            <person name="Bates H.J."/>
            <person name="Dunwell J.M."/>
            <person name="Nellist C.F."/>
            <person name="Harrison R.J."/>
        </authorList>
    </citation>
    <scope>NUCLEOTIDE SEQUENCE [LARGE SCALE GENOMIC DNA]</scope>
    <source>
        <strain evidence="11 14">A4</strain>
        <strain evidence="9 15">BC-1</strain>
        <strain evidence="10 18">BC-23</strain>
        <strain evidence="8 13">NOV-27</strain>
        <strain evidence="7 16">NOV-5</strain>
        <strain evidence="6 17">NOV-71</strain>
        <strain evidence="5 12">NOV-9</strain>
    </source>
</reference>
<dbReference type="Proteomes" id="UP000429523">
    <property type="component" value="Unassembled WGS sequence"/>
</dbReference>
<dbReference type="InterPro" id="IPR050951">
    <property type="entry name" value="Retrovirus_Pol_polyprotein"/>
</dbReference>
<evidence type="ECO:0000313" key="5">
    <source>
        <dbReference type="EMBL" id="KAE8948465.1"/>
    </source>
</evidence>
<keyword evidence="4" id="KW-0255">Endonuclease</keyword>
<evidence type="ECO:0000256" key="4">
    <source>
        <dbReference type="ARBA" id="ARBA00022759"/>
    </source>
</evidence>
<keyword evidence="2" id="KW-0548">Nucleotidyltransferase</keyword>
<dbReference type="Proteomes" id="UP000433483">
    <property type="component" value="Unassembled WGS sequence"/>
</dbReference>
<dbReference type="EMBL" id="QXGC01000038">
    <property type="protein sequence ID" value="KAE9253375.1"/>
    <property type="molecule type" value="Genomic_DNA"/>
</dbReference>
<keyword evidence="1" id="KW-0808">Transferase</keyword>
<evidence type="ECO:0000313" key="8">
    <source>
        <dbReference type="EMBL" id="KAE9230859.1"/>
    </source>
</evidence>
<evidence type="ECO:0000313" key="10">
    <source>
        <dbReference type="EMBL" id="KAE9253375.1"/>
    </source>
</evidence>
<evidence type="ECO:0000313" key="9">
    <source>
        <dbReference type="EMBL" id="KAE9251414.1"/>
    </source>
</evidence>
<keyword evidence="3" id="KW-0540">Nuclease</keyword>
<dbReference type="EMBL" id="QXGE01000041">
    <property type="protein sequence ID" value="KAE9327984.1"/>
    <property type="molecule type" value="Genomic_DNA"/>
</dbReference>
<dbReference type="InterPro" id="IPR043128">
    <property type="entry name" value="Rev_trsase/Diguanyl_cyclase"/>
</dbReference>
<evidence type="ECO:0000313" key="13">
    <source>
        <dbReference type="Proteomes" id="UP000433483"/>
    </source>
</evidence>
<evidence type="ECO:0000313" key="12">
    <source>
        <dbReference type="Proteomes" id="UP000429523"/>
    </source>
</evidence>
<dbReference type="InterPro" id="IPR021109">
    <property type="entry name" value="Peptidase_aspartic_dom_sf"/>
</dbReference>
<protein>
    <recommendedName>
        <fullName evidence="19">Reverse transcriptase domain-containing protein</fullName>
    </recommendedName>
</protein>
<organism evidence="5 12">
    <name type="scientific">Phytophthora fragariae</name>
    <dbReference type="NCBI Taxonomy" id="53985"/>
    <lineage>
        <taxon>Eukaryota</taxon>
        <taxon>Sar</taxon>
        <taxon>Stramenopiles</taxon>
        <taxon>Oomycota</taxon>
        <taxon>Peronosporomycetes</taxon>
        <taxon>Peronosporales</taxon>
        <taxon>Peronosporaceae</taxon>
        <taxon>Phytophthora</taxon>
    </lineage>
</organism>
<evidence type="ECO:0000256" key="3">
    <source>
        <dbReference type="ARBA" id="ARBA00022722"/>
    </source>
</evidence>
<evidence type="ECO:0000313" key="15">
    <source>
        <dbReference type="Proteomes" id="UP000440367"/>
    </source>
</evidence>
<dbReference type="GO" id="GO:0016779">
    <property type="term" value="F:nucleotidyltransferase activity"/>
    <property type="evidence" value="ECO:0007669"/>
    <property type="project" value="UniProtKB-KW"/>
</dbReference>
<comment type="caution">
    <text evidence="5">The sequence shown here is derived from an EMBL/GenBank/DDBJ whole genome shotgun (WGS) entry which is preliminary data.</text>
</comment>
<evidence type="ECO:0000313" key="16">
    <source>
        <dbReference type="Proteomes" id="UP000440732"/>
    </source>
</evidence>
<proteinExistence type="predicted"/>
<evidence type="ECO:0000256" key="1">
    <source>
        <dbReference type="ARBA" id="ARBA00022679"/>
    </source>
</evidence>
<dbReference type="Gene3D" id="2.40.70.10">
    <property type="entry name" value="Acid Proteases"/>
    <property type="match status" value="1"/>
</dbReference>
<dbReference type="GO" id="GO:0004519">
    <property type="term" value="F:endonuclease activity"/>
    <property type="evidence" value="ECO:0007669"/>
    <property type="project" value="UniProtKB-KW"/>
</dbReference>
<evidence type="ECO:0000313" key="7">
    <source>
        <dbReference type="EMBL" id="KAE9154484.1"/>
    </source>
</evidence>
<keyword evidence="4" id="KW-0378">Hydrolase</keyword>
<sequence length="412" mass="46142">MTFEENIERGQSATCHERPCRRQSVDCDESGCRNERFGNTTSATCDEGETLAPLLTKTRTAAKPASAESVIVTEVRIGDKTFPALIDAGCSRSAIGQGVVDQVRGGLVLRKEEATFKQADKLTGKTTHVATTPLSLLVFSNTRVCTHEFRVAPQLLYPVMLGKDFFSEQGIDLLFSSKELEWDGVRVPMPKPRVRGSRPGLMPYQEDTSCLVEISVAEDCGPVDYDYMIDARNLTHDEVLLALAFLKEFHDVASGRLGEIKGEPYELPLPRDAKPFACHPFPVPHIHLVATKQEIQKLVKLGVMSPDNSSPWASPAFTILKKDGSIRLLCDFRRLNALLQRRFFPLPVIPEILREFQRCKFISVFDVPMGYYARVLAKRSRAATAIVFHWGKFVFNRLPMGVSTAPFEFFKR</sequence>
<evidence type="ECO:0000313" key="17">
    <source>
        <dbReference type="Proteomes" id="UP000441208"/>
    </source>
</evidence>
<dbReference type="PANTHER" id="PTHR37984">
    <property type="entry name" value="PROTEIN CBG26694"/>
    <property type="match status" value="1"/>
</dbReference>
<dbReference type="Proteomes" id="UP000441208">
    <property type="component" value="Unassembled WGS sequence"/>
</dbReference>
<evidence type="ECO:0000313" key="11">
    <source>
        <dbReference type="EMBL" id="KAE9327984.1"/>
    </source>
</evidence>
<dbReference type="EMBL" id="QXGA01000037">
    <property type="protein sequence ID" value="KAE9154484.1"/>
    <property type="molecule type" value="Genomic_DNA"/>
</dbReference>
<name>A0A6A3FQR8_9STRA</name>
<gene>
    <name evidence="11" type="ORF">PF001_g1637</name>
    <name evidence="9" type="ORF">PF002_g4308</name>
    <name evidence="10" type="ORF">PF004_g1531</name>
    <name evidence="8" type="ORF">PF005_g3319</name>
    <name evidence="7" type="ORF">PF006_g1473</name>
    <name evidence="6" type="ORF">PF007_g2842</name>
    <name evidence="5" type="ORF">PF009_g1970</name>
</gene>
<dbReference type="Proteomes" id="UP000440367">
    <property type="component" value="Unassembled WGS sequence"/>
</dbReference>
<dbReference type="OrthoDB" id="127755at2759"/>
<evidence type="ECO:0000313" key="18">
    <source>
        <dbReference type="Proteomes" id="UP000476176"/>
    </source>
</evidence>
<dbReference type="CDD" id="cd01647">
    <property type="entry name" value="RT_LTR"/>
    <property type="match status" value="1"/>
</dbReference>
<dbReference type="Proteomes" id="UP000476176">
    <property type="component" value="Unassembled WGS sequence"/>
</dbReference>
<dbReference type="SUPFAM" id="SSF56672">
    <property type="entry name" value="DNA/RNA polymerases"/>
    <property type="match status" value="1"/>
</dbReference>
<dbReference type="AlphaFoldDB" id="A0A6A3FQR8"/>
<dbReference type="PANTHER" id="PTHR37984:SF5">
    <property type="entry name" value="PROTEIN NYNRIN-LIKE"/>
    <property type="match status" value="1"/>
</dbReference>
<dbReference type="Gene3D" id="3.10.10.10">
    <property type="entry name" value="HIV Type 1 Reverse Transcriptase, subunit A, domain 1"/>
    <property type="match status" value="1"/>
</dbReference>
<dbReference type="EMBL" id="QXGD01000132">
    <property type="protein sequence ID" value="KAE9251414.1"/>
    <property type="molecule type" value="Genomic_DNA"/>
</dbReference>
<evidence type="ECO:0000313" key="6">
    <source>
        <dbReference type="EMBL" id="KAE9134683.1"/>
    </source>
</evidence>
<evidence type="ECO:0000256" key="2">
    <source>
        <dbReference type="ARBA" id="ARBA00022695"/>
    </source>
</evidence>
<keyword evidence="13" id="KW-1185">Reference proteome</keyword>
<dbReference type="Gene3D" id="3.30.70.270">
    <property type="match status" value="1"/>
</dbReference>
<dbReference type="EMBL" id="QXGB01000097">
    <property type="protein sequence ID" value="KAE9230859.1"/>
    <property type="molecule type" value="Genomic_DNA"/>
</dbReference>
<dbReference type="InterPro" id="IPR043502">
    <property type="entry name" value="DNA/RNA_pol_sf"/>
</dbReference>
<dbReference type="EMBL" id="QXFZ01000079">
    <property type="protein sequence ID" value="KAE9134683.1"/>
    <property type="molecule type" value="Genomic_DNA"/>
</dbReference>
<dbReference type="Proteomes" id="UP000440732">
    <property type="component" value="Unassembled WGS sequence"/>
</dbReference>